<organism evidence="2 3">
    <name type="scientific">Paraburkholderia silvatlantica</name>
    <dbReference type="NCBI Taxonomy" id="321895"/>
    <lineage>
        <taxon>Bacteria</taxon>
        <taxon>Pseudomonadati</taxon>
        <taxon>Pseudomonadota</taxon>
        <taxon>Betaproteobacteria</taxon>
        <taxon>Burkholderiales</taxon>
        <taxon>Burkholderiaceae</taxon>
        <taxon>Paraburkholderia</taxon>
    </lineage>
</organism>
<reference evidence="2 3" key="1">
    <citation type="submission" date="2018-06" db="EMBL/GenBank/DDBJ databases">
        <title>Genomic Encyclopedia of Type Strains, Phase IV (KMG-V): Genome sequencing to study the core and pangenomes of soil and plant-associated prokaryotes.</title>
        <authorList>
            <person name="Whitman W."/>
        </authorList>
    </citation>
    <scope>NUCLEOTIDE SEQUENCE [LARGE SCALE GENOMIC DNA]</scope>
    <source>
        <strain evidence="2 3">SRCL-318</strain>
    </source>
</reference>
<feature type="chain" id="PRO_5015929040" evidence="1">
    <location>
        <begin position="25"/>
        <end position="211"/>
    </location>
</feature>
<sequence>MKARELCRLVLVLVALCSSAGASAGRGGGWVHGGGGGWGGYGGANHSSGWSGGYHGGYNGGGWYHGGYYHGGYYHGGYYHGYGWYHGGYYRGWYGCCRSASVGFYFGPGFIYGYPFYPYYYPPYIAGVYYPYVSGDISQPTQWIEQGQGQAEPQYGGANTYDQNEQYGQGGQGGEAPYGVWYYCVASQTYYPYVRTCPGGWQQVPARPPDS</sequence>
<feature type="signal peptide" evidence="1">
    <location>
        <begin position="1"/>
        <end position="24"/>
    </location>
</feature>
<dbReference type="AlphaFoldDB" id="A0A2V4U7S9"/>
<accession>A0A2V4U7S9</accession>
<dbReference type="EMBL" id="QJSQ01000006">
    <property type="protein sequence ID" value="PYE24250.1"/>
    <property type="molecule type" value="Genomic_DNA"/>
</dbReference>
<name>A0A2V4U7S9_9BURK</name>
<evidence type="ECO:0000313" key="3">
    <source>
        <dbReference type="Proteomes" id="UP000247772"/>
    </source>
</evidence>
<dbReference type="RefSeq" id="WP_110854830.1">
    <property type="nucleotide sequence ID" value="NZ_QJSQ01000006.1"/>
</dbReference>
<comment type="caution">
    <text evidence="2">The sequence shown here is derived from an EMBL/GenBank/DDBJ whole genome shotgun (WGS) entry which is preliminary data.</text>
</comment>
<dbReference type="OrthoDB" id="5397649at2"/>
<dbReference type="Proteomes" id="UP000247772">
    <property type="component" value="Unassembled WGS sequence"/>
</dbReference>
<evidence type="ECO:0000313" key="2">
    <source>
        <dbReference type="EMBL" id="PYE24250.1"/>
    </source>
</evidence>
<keyword evidence="1" id="KW-0732">Signal</keyword>
<proteinExistence type="predicted"/>
<protein>
    <submittedName>
        <fullName evidence="2">Uncharacterized protein</fullName>
    </submittedName>
</protein>
<gene>
    <name evidence="2" type="ORF">C7410_10679</name>
</gene>
<evidence type="ECO:0000256" key="1">
    <source>
        <dbReference type="SAM" id="SignalP"/>
    </source>
</evidence>